<comment type="caution">
    <text evidence="7">The sequence shown here is derived from an EMBL/GenBank/DDBJ whole genome shotgun (WGS) entry which is preliminary data.</text>
</comment>
<keyword evidence="5 6" id="KW-0472">Membrane</keyword>
<feature type="transmembrane region" description="Helical" evidence="6">
    <location>
        <begin position="357"/>
        <end position="375"/>
    </location>
</feature>
<evidence type="ECO:0000313" key="7">
    <source>
        <dbReference type="EMBL" id="RDD62995.1"/>
    </source>
</evidence>
<feature type="transmembrane region" description="Helical" evidence="6">
    <location>
        <begin position="292"/>
        <end position="310"/>
    </location>
</feature>
<evidence type="ECO:0000256" key="5">
    <source>
        <dbReference type="ARBA" id="ARBA00023136"/>
    </source>
</evidence>
<reference evidence="7 8" key="1">
    <citation type="submission" date="2018-07" db="EMBL/GenBank/DDBJ databases">
        <title>Venubactetium sediminum gen. nov., sp. nov., isolated from a marine solar saltern.</title>
        <authorList>
            <person name="Wang S."/>
        </authorList>
    </citation>
    <scope>NUCLEOTIDE SEQUENCE [LARGE SCALE GENOMIC DNA]</scope>
    <source>
        <strain evidence="7 8">WD2A32</strain>
    </source>
</reference>
<evidence type="ECO:0000256" key="1">
    <source>
        <dbReference type="ARBA" id="ARBA00004651"/>
    </source>
</evidence>
<dbReference type="Proteomes" id="UP000253941">
    <property type="component" value="Unassembled WGS sequence"/>
</dbReference>
<keyword evidence="3 6" id="KW-0812">Transmembrane</keyword>
<dbReference type="EMBL" id="QPMH01000003">
    <property type="protein sequence ID" value="RDD62995.1"/>
    <property type="molecule type" value="Genomic_DNA"/>
</dbReference>
<protein>
    <recommendedName>
        <fullName evidence="9">MFS transporter</fullName>
    </recommendedName>
</protein>
<feature type="transmembrane region" description="Helical" evidence="6">
    <location>
        <begin position="322"/>
        <end position="345"/>
    </location>
</feature>
<gene>
    <name evidence="7" type="ORF">DRB17_04265</name>
</gene>
<dbReference type="AlphaFoldDB" id="A0A369TF42"/>
<feature type="transmembrane region" description="Helical" evidence="6">
    <location>
        <begin position="268"/>
        <end position="286"/>
    </location>
</feature>
<dbReference type="PANTHER" id="PTHR23513">
    <property type="entry name" value="INTEGRAL MEMBRANE EFFLUX PROTEIN-RELATED"/>
    <property type="match status" value="1"/>
</dbReference>
<name>A0A369TF42_9PROT</name>
<evidence type="ECO:0000256" key="6">
    <source>
        <dbReference type="SAM" id="Phobius"/>
    </source>
</evidence>
<proteinExistence type="predicted"/>
<evidence type="ECO:0000313" key="8">
    <source>
        <dbReference type="Proteomes" id="UP000253941"/>
    </source>
</evidence>
<feature type="transmembrane region" description="Helical" evidence="6">
    <location>
        <begin position="7"/>
        <end position="27"/>
    </location>
</feature>
<comment type="subcellular location">
    <subcellularLocation>
        <location evidence="1">Cell membrane</location>
        <topology evidence="1">Multi-pass membrane protein</topology>
    </subcellularLocation>
</comment>
<dbReference type="InterPro" id="IPR036259">
    <property type="entry name" value="MFS_trans_sf"/>
</dbReference>
<evidence type="ECO:0000256" key="2">
    <source>
        <dbReference type="ARBA" id="ARBA00022475"/>
    </source>
</evidence>
<feature type="transmembrane region" description="Helical" evidence="6">
    <location>
        <begin position="238"/>
        <end position="256"/>
    </location>
</feature>
<dbReference type="SUPFAM" id="SSF103473">
    <property type="entry name" value="MFS general substrate transporter"/>
    <property type="match status" value="1"/>
</dbReference>
<dbReference type="PANTHER" id="PTHR23513:SF6">
    <property type="entry name" value="MAJOR FACILITATOR SUPERFAMILY ASSOCIATED DOMAIN-CONTAINING PROTEIN"/>
    <property type="match status" value="1"/>
</dbReference>
<dbReference type="GO" id="GO:0005886">
    <property type="term" value="C:plasma membrane"/>
    <property type="evidence" value="ECO:0007669"/>
    <property type="project" value="UniProtKB-SubCell"/>
</dbReference>
<dbReference type="Gene3D" id="1.20.1250.20">
    <property type="entry name" value="MFS general substrate transporter like domains"/>
    <property type="match status" value="1"/>
</dbReference>
<feature type="transmembrane region" description="Helical" evidence="6">
    <location>
        <begin position="92"/>
        <end position="109"/>
    </location>
</feature>
<evidence type="ECO:0000256" key="4">
    <source>
        <dbReference type="ARBA" id="ARBA00022989"/>
    </source>
</evidence>
<evidence type="ECO:0008006" key="9">
    <source>
        <dbReference type="Google" id="ProtNLM"/>
    </source>
</evidence>
<evidence type="ECO:0000256" key="3">
    <source>
        <dbReference type="ARBA" id="ARBA00022692"/>
    </source>
</evidence>
<dbReference type="RefSeq" id="WP_114580946.1">
    <property type="nucleotide sequence ID" value="NZ_QPMH01000003.1"/>
</dbReference>
<feature type="transmembrane region" description="Helical" evidence="6">
    <location>
        <begin position="204"/>
        <end position="226"/>
    </location>
</feature>
<accession>A0A369TF42</accession>
<organism evidence="7 8">
    <name type="scientific">Ferruginivarius sediminum</name>
    <dbReference type="NCBI Taxonomy" id="2661937"/>
    <lineage>
        <taxon>Bacteria</taxon>
        <taxon>Pseudomonadati</taxon>
        <taxon>Pseudomonadota</taxon>
        <taxon>Alphaproteobacteria</taxon>
        <taxon>Rhodospirillales</taxon>
        <taxon>Rhodospirillaceae</taxon>
        <taxon>Ferruginivarius</taxon>
    </lineage>
</organism>
<keyword evidence="4 6" id="KW-1133">Transmembrane helix</keyword>
<sequence>MPVISYFILSNLISSISIGVVLVIVPWTLVSFVGSQALIYINIISLGFLLIFRKQIYMLLNTVPARNVMAANMVITSTALSLLLFFPGNKLLFIPMMFISQFYIYFYYVSRGILTKELVTDANYGKYNGILEIENQASAFIAGGLAAYLVGQDQERLNEIIALSMSGLMTSALVLVTKVKSAQTEDLPVNDAAMTHSFQIKLSFIAIGASATFICVKLLDVINPIYVVDVLQRSPEVLAISGIFYTIGAICAGLLGATQVVKAREFDVIILSLAGFLSFCLIFTLYPRIELFYASWCAWGLFNGLSRIAWQTIAMNVLDKAALSKFFAGVTMMIDIIRINLLLIYSLAIKYFSPELSFLYLSAICIIGTSLCLAGQKKTVRS</sequence>
<feature type="transmembrane region" description="Helical" evidence="6">
    <location>
        <begin position="33"/>
        <end position="52"/>
    </location>
</feature>
<keyword evidence="2" id="KW-1003">Cell membrane</keyword>
<keyword evidence="8" id="KW-1185">Reference proteome</keyword>
<feature type="transmembrane region" description="Helical" evidence="6">
    <location>
        <begin position="64"/>
        <end position="86"/>
    </location>
</feature>